<feature type="region of interest" description="Disordered" evidence="1">
    <location>
        <begin position="21"/>
        <end position="93"/>
    </location>
</feature>
<gene>
    <name evidence="2" type="ORF">GYMLUDRAFT_87392</name>
</gene>
<name>A0A0D0BMJ8_9AGAR</name>
<feature type="compositionally biased region" description="Polar residues" evidence="1">
    <location>
        <begin position="577"/>
        <end position="591"/>
    </location>
</feature>
<feature type="compositionally biased region" description="Acidic residues" evidence="1">
    <location>
        <begin position="142"/>
        <end position="151"/>
    </location>
</feature>
<dbReference type="OrthoDB" id="60033at2759"/>
<feature type="compositionally biased region" description="Basic residues" evidence="1">
    <location>
        <begin position="312"/>
        <end position="321"/>
    </location>
</feature>
<feature type="compositionally biased region" description="Polar residues" evidence="1">
    <location>
        <begin position="520"/>
        <end position="529"/>
    </location>
</feature>
<keyword evidence="3" id="KW-1185">Reference proteome</keyword>
<feature type="region of interest" description="Disordered" evidence="1">
    <location>
        <begin position="222"/>
        <end position="279"/>
    </location>
</feature>
<dbReference type="EMBL" id="KN834800">
    <property type="protein sequence ID" value="KIK56116.1"/>
    <property type="molecule type" value="Genomic_DNA"/>
</dbReference>
<dbReference type="AlphaFoldDB" id="A0A0D0BMJ8"/>
<evidence type="ECO:0000313" key="3">
    <source>
        <dbReference type="Proteomes" id="UP000053593"/>
    </source>
</evidence>
<dbReference type="HOGENOM" id="CLU_009331_0_0_1"/>
<feature type="compositionally biased region" description="Low complexity" evidence="1">
    <location>
        <begin position="668"/>
        <end position="679"/>
    </location>
</feature>
<feature type="compositionally biased region" description="Basic and acidic residues" evidence="1">
    <location>
        <begin position="463"/>
        <end position="478"/>
    </location>
</feature>
<organism evidence="2 3">
    <name type="scientific">Collybiopsis luxurians FD-317 M1</name>
    <dbReference type="NCBI Taxonomy" id="944289"/>
    <lineage>
        <taxon>Eukaryota</taxon>
        <taxon>Fungi</taxon>
        <taxon>Dikarya</taxon>
        <taxon>Basidiomycota</taxon>
        <taxon>Agaricomycotina</taxon>
        <taxon>Agaricomycetes</taxon>
        <taxon>Agaricomycetidae</taxon>
        <taxon>Agaricales</taxon>
        <taxon>Marasmiineae</taxon>
        <taxon>Omphalotaceae</taxon>
        <taxon>Collybiopsis</taxon>
        <taxon>Collybiopsis luxurians</taxon>
    </lineage>
</organism>
<feature type="compositionally biased region" description="Basic and acidic residues" evidence="1">
    <location>
        <begin position="641"/>
        <end position="652"/>
    </location>
</feature>
<sequence length="859" mass="93083">MPFPNNHVGIQRALTIHPNLNIEPVPAEDDRPSDSGYPQLRTSLSTSLDINHSGFQSHLDSPVPPLPATGPFTSRTPDRSPLQELYTPAKDPSTIDRRGLVGISELTTSRWIRTEQTAQSIPVLSDQEVDEGNQYCAAAPGNEDDEQDEPDSPWTIEAVDGEMSDRDDSLPWPLRERPSMAEESGEEEILYPRKPSSAAPRLPDFISTETSSLASSTVFSAPVETTADPPPDSFLQPPRNAVKRSSNEFELEQTGSLVSKRAGSTSLKDRGMNRKSLTRKHRSMIVTILPSFSSSDKEQWRESTALTINSRPKLKQHRRRASLSSSSNVGDARRATVGSDFSHFLPPSLSLIQDFLKNSGAGPNTLSVSATKELRLSPSVAHSPLWGTQEAWSGMDDEATVEALRKLDGLPGKSARPRASVGSFGRPHSSSRLGTPAGSTGTGSQWEGVDSSSDGGIKRRGSSHRDNALSVKEKEPRHVVGPGLGLVSPSLDKEAMGSAYTSNDEQSVISAAVAVDKTPNKSSARSSFTPKRRSISPSTNASTSTTNSRDSVSMSAVTSMTSMSSARHAIGKARRNSPGSDVSSTHSSDVNSLKDHVASIASNSDGNEKAAVPPVPPLPKDLLTYRMPPVTAVGLTLPHLQQEKPRSSRDSNHGTLKVPPLNDGTGTSPSLSKQLSSSHQHQRTLNPNLLSILQEILHDQSSTWMQRLNASRDETLLQQLADIVQSELDTPLYSNTLISKESLSKETVNRRCFQALRSLSNAFHVLPSSLTITEIKKNGNNPVAGGGFAEILALQVPFYDRRTEGSVILCLVNGERPARPESVWCSEAIWDLITRCWAQNPAHRPNTQEVREALIRATK</sequence>
<feature type="region of interest" description="Disordered" evidence="1">
    <location>
        <begin position="407"/>
        <end position="490"/>
    </location>
</feature>
<feature type="region of interest" description="Disordered" evidence="1">
    <location>
        <begin position="307"/>
        <end position="332"/>
    </location>
</feature>
<feature type="compositionally biased region" description="Polar residues" evidence="1">
    <location>
        <begin position="40"/>
        <end position="59"/>
    </location>
</feature>
<dbReference type="InterPro" id="IPR011009">
    <property type="entry name" value="Kinase-like_dom_sf"/>
</dbReference>
<feature type="compositionally biased region" description="Basic and acidic residues" evidence="1">
    <location>
        <begin position="163"/>
        <end position="180"/>
    </location>
</feature>
<feature type="compositionally biased region" description="Polar residues" evidence="1">
    <location>
        <begin position="428"/>
        <end position="454"/>
    </location>
</feature>
<feature type="compositionally biased region" description="Polar residues" evidence="1">
    <location>
        <begin position="253"/>
        <end position="266"/>
    </location>
</feature>
<evidence type="ECO:0000313" key="2">
    <source>
        <dbReference type="EMBL" id="KIK56116.1"/>
    </source>
</evidence>
<reference evidence="2 3" key="1">
    <citation type="submission" date="2014-04" db="EMBL/GenBank/DDBJ databases">
        <title>Evolutionary Origins and Diversification of the Mycorrhizal Mutualists.</title>
        <authorList>
            <consortium name="DOE Joint Genome Institute"/>
            <consortium name="Mycorrhizal Genomics Consortium"/>
            <person name="Kohler A."/>
            <person name="Kuo A."/>
            <person name="Nagy L.G."/>
            <person name="Floudas D."/>
            <person name="Copeland A."/>
            <person name="Barry K.W."/>
            <person name="Cichocki N."/>
            <person name="Veneault-Fourrey C."/>
            <person name="LaButti K."/>
            <person name="Lindquist E.A."/>
            <person name="Lipzen A."/>
            <person name="Lundell T."/>
            <person name="Morin E."/>
            <person name="Murat C."/>
            <person name="Riley R."/>
            <person name="Ohm R."/>
            <person name="Sun H."/>
            <person name="Tunlid A."/>
            <person name="Henrissat B."/>
            <person name="Grigoriev I.V."/>
            <person name="Hibbett D.S."/>
            <person name="Martin F."/>
        </authorList>
    </citation>
    <scope>NUCLEOTIDE SEQUENCE [LARGE SCALE GENOMIC DNA]</scope>
    <source>
        <strain evidence="2 3">FD-317 M1</strain>
    </source>
</reference>
<evidence type="ECO:0000256" key="1">
    <source>
        <dbReference type="SAM" id="MobiDB-lite"/>
    </source>
</evidence>
<protein>
    <submittedName>
        <fullName evidence="2">Uncharacterized protein</fullName>
    </submittedName>
</protein>
<feature type="region of interest" description="Disordered" evidence="1">
    <location>
        <begin position="512"/>
        <end position="623"/>
    </location>
</feature>
<feature type="region of interest" description="Disordered" evidence="1">
    <location>
        <begin position="135"/>
        <end position="203"/>
    </location>
</feature>
<dbReference type="SUPFAM" id="SSF56112">
    <property type="entry name" value="Protein kinase-like (PK-like)"/>
    <property type="match status" value="1"/>
</dbReference>
<dbReference type="Gene3D" id="1.10.510.10">
    <property type="entry name" value="Transferase(Phosphotransferase) domain 1"/>
    <property type="match status" value="1"/>
</dbReference>
<proteinExistence type="predicted"/>
<accession>A0A0D0BMJ8</accession>
<feature type="region of interest" description="Disordered" evidence="1">
    <location>
        <begin position="637"/>
        <end position="682"/>
    </location>
</feature>
<feature type="compositionally biased region" description="Low complexity" evidence="1">
    <location>
        <begin position="535"/>
        <end position="566"/>
    </location>
</feature>
<dbReference type="Proteomes" id="UP000053593">
    <property type="component" value="Unassembled WGS sequence"/>
</dbReference>